<evidence type="ECO:0000256" key="1">
    <source>
        <dbReference type="ARBA" id="ARBA00004141"/>
    </source>
</evidence>
<gene>
    <name evidence="8" type="ORF">HMPREF1541_05108</name>
</gene>
<dbReference type="AlphaFoldDB" id="W2RYF9"/>
<keyword evidence="4 7" id="KW-1133">Transmembrane helix</keyword>
<feature type="transmembrane region" description="Helical" evidence="7">
    <location>
        <begin position="507"/>
        <end position="528"/>
    </location>
</feature>
<dbReference type="PANTHER" id="PTHR43791">
    <property type="entry name" value="PERMEASE-RELATED"/>
    <property type="match status" value="1"/>
</dbReference>
<dbReference type="Pfam" id="PF07690">
    <property type="entry name" value="MFS_1"/>
    <property type="match status" value="1"/>
</dbReference>
<reference evidence="8 9" key="1">
    <citation type="submission" date="2013-03" db="EMBL/GenBank/DDBJ databases">
        <title>The Genome Sequence of Phialophora europaea CBS 101466.</title>
        <authorList>
            <consortium name="The Broad Institute Genomics Platform"/>
            <person name="Cuomo C."/>
            <person name="de Hoog S."/>
            <person name="Gorbushina A."/>
            <person name="Walker B."/>
            <person name="Young S.K."/>
            <person name="Zeng Q."/>
            <person name="Gargeya S."/>
            <person name="Fitzgerald M."/>
            <person name="Haas B."/>
            <person name="Abouelleil A."/>
            <person name="Allen A.W."/>
            <person name="Alvarado L."/>
            <person name="Arachchi H.M."/>
            <person name="Berlin A.M."/>
            <person name="Chapman S.B."/>
            <person name="Gainer-Dewar J."/>
            <person name="Goldberg J."/>
            <person name="Griggs A."/>
            <person name="Gujja S."/>
            <person name="Hansen M."/>
            <person name="Howarth C."/>
            <person name="Imamovic A."/>
            <person name="Ireland A."/>
            <person name="Larimer J."/>
            <person name="McCowan C."/>
            <person name="Murphy C."/>
            <person name="Pearson M."/>
            <person name="Poon T.W."/>
            <person name="Priest M."/>
            <person name="Roberts A."/>
            <person name="Saif S."/>
            <person name="Shea T."/>
            <person name="Sisk P."/>
            <person name="Sykes S."/>
            <person name="Wortman J."/>
            <person name="Nusbaum C."/>
            <person name="Birren B."/>
        </authorList>
    </citation>
    <scope>NUCLEOTIDE SEQUENCE [LARGE SCALE GENOMIC DNA]</scope>
    <source>
        <strain evidence="8 9">CBS 101466</strain>
    </source>
</reference>
<feature type="transmembrane region" description="Helical" evidence="7">
    <location>
        <begin position="204"/>
        <end position="224"/>
    </location>
</feature>
<dbReference type="GO" id="GO:0022857">
    <property type="term" value="F:transmembrane transporter activity"/>
    <property type="evidence" value="ECO:0007669"/>
    <property type="project" value="InterPro"/>
</dbReference>
<evidence type="ECO:0008006" key="10">
    <source>
        <dbReference type="Google" id="ProtNLM"/>
    </source>
</evidence>
<keyword evidence="9" id="KW-1185">Reference proteome</keyword>
<feature type="region of interest" description="Disordered" evidence="6">
    <location>
        <begin position="1"/>
        <end position="32"/>
    </location>
</feature>
<evidence type="ECO:0000256" key="6">
    <source>
        <dbReference type="SAM" id="MobiDB-lite"/>
    </source>
</evidence>
<dbReference type="PANTHER" id="PTHR43791:SF65">
    <property type="entry name" value="MAJOR FACILITATOR SUPERFAMILY (MFS) PROFILE DOMAIN-CONTAINING PROTEIN-RELATED"/>
    <property type="match status" value="1"/>
</dbReference>
<dbReference type="HOGENOM" id="CLU_001265_2_2_1"/>
<evidence type="ECO:0000313" key="9">
    <source>
        <dbReference type="Proteomes" id="UP000030752"/>
    </source>
</evidence>
<dbReference type="VEuPathDB" id="FungiDB:HMPREF1541_05108"/>
<dbReference type="RefSeq" id="XP_008717671.1">
    <property type="nucleotide sequence ID" value="XM_008719449.1"/>
</dbReference>
<dbReference type="GeneID" id="19972447"/>
<feature type="transmembrane region" description="Helical" evidence="7">
    <location>
        <begin position="385"/>
        <end position="404"/>
    </location>
</feature>
<sequence length="568" mass="64726">MAPLAARDTSSQSTHNPDASHDMMEDPSSSVRMSAEIPLLSGHLSVDKSLAVASGPGSWFRKRRKPHLDAIATQPSVFDDPETAKHHQPRPDWENIHRFDPTARWSWSEEYTIVRKIDYKIMAFTCLMFMVLELDRANLTQAVTDNFLDDLGFSFLCAELPSQLISKWLGPDRWIPTQMVLWSLIACSQFWLSGRGSFLLTRGLLGMMQGGFIADIVLYLSYFYTHAELSIRLGFFWTAGSVADIIASFLGAGLLRLRGVGGLAGWRWLFLIEGLITLSIGFLAFPLMPPGPCETAGWFRGAQGWFTEREEVIMTNRILREDPSKAGMHNREPITPKLLWQSITDYDLWPLYLLGLNFETPMTTPQQYLTLILRGFGFSTLTTNLLVVPAQVGHIITMLLFAYLAEVVGQLWLFGLLAQFWLLPLVAVIYTYDLNAMNRWHAWAILTVLLACPNIHAIQVGWNSRNSNSVRSRTVSAALYNMAVQTSGIIASNIYREDDRPRYIRGNRVLLILCCVNIVLYISTKAYYTMRNRHKEKRWRRMTDSQRARYLETSKEKGNKRLDFRFAS</sequence>
<dbReference type="InterPro" id="IPR011701">
    <property type="entry name" value="MFS"/>
</dbReference>
<feature type="compositionally biased region" description="Polar residues" evidence="6">
    <location>
        <begin position="8"/>
        <end position="17"/>
    </location>
</feature>
<organism evidence="8 9">
    <name type="scientific">Cyphellophora europaea (strain CBS 101466)</name>
    <name type="common">Phialophora europaea</name>
    <dbReference type="NCBI Taxonomy" id="1220924"/>
    <lineage>
        <taxon>Eukaryota</taxon>
        <taxon>Fungi</taxon>
        <taxon>Dikarya</taxon>
        <taxon>Ascomycota</taxon>
        <taxon>Pezizomycotina</taxon>
        <taxon>Eurotiomycetes</taxon>
        <taxon>Chaetothyriomycetidae</taxon>
        <taxon>Chaetothyriales</taxon>
        <taxon>Cyphellophoraceae</taxon>
        <taxon>Cyphellophora</taxon>
    </lineage>
</organism>
<evidence type="ECO:0000256" key="7">
    <source>
        <dbReference type="SAM" id="Phobius"/>
    </source>
</evidence>
<keyword evidence="3 7" id="KW-0812">Transmembrane</keyword>
<dbReference type="GO" id="GO:0016020">
    <property type="term" value="C:membrane"/>
    <property type="evidence" value="ECO:0007669"/>
    <property type="project" value="UniProtKB-SubCell"/>
</dbReference>
<evidence type="ECO:0000313" key="8">
    <source>
        <dbReference type="EMBL" id="ETN40828.1"/>
    </source>
</evidence>
<keyword evidence="2" id="KW-0813">Transport</keyword>
<dbReference type="InterPro" id="IPR036259">
    <property type="entry name" value="MFS_trans_sf"/>
</dbReference>
<evidence type="ECO:0000256" key="3">
    <source>
        <dbReference type="ARBA" id="ARBA00022692"/>
    </source>
</evidence>
<evidence type="ECO:0000256" key="2">
    <source>
        <dbReference type="ARBA" id="ARBA00022448"/>
    </source>
</evidence>
<accession>W2RYF9</accession>
<dbReference type="FunFam" id="1.20.1250.20:FF:000106">
    <property type="entry name" value="MFS transporter, putative"/>
    <property type="match status" value="1"/>
</dbReference>
<name>W2RYF9_CYPE1</name>
<keyword evidence="5 7" id="KW-0472">Membrane</keyword>
<feature type="transmembrane region" description="Helical" evidence="7">
    <location>
        <begin position="442"/>
        <end position="462"/>
    </location>
</feature>
<dbReference type="EMBL" id="KB822720">
    <property type="protein sequence ID" value="ETN40828.1"/>
    <property type="molecule type" value="Genomic_DNA"/>
</dbReference>
<dbReference type="eggNOG" id="KOG2533">
    <property type="taxonomic scope" value="Eukaryota"/>
</dbReference>
<feature type="region of interest" description="Disordered" evidence="6">
    <location>
        <begin position="72"/>
        <end position="92"/>
    </location>
</feature>
<dbReference type="Proteomes" id="UP000030752">
    <property type="component" value="Unassembled WGS sequence"/>
</dbReference>
<dbReference type="InParanoid" id="W2RYF9"/>
<protein>
    <recommendedName>
        <fullName evidence="10">Major facilitator superfamily (MFS) profile domain-containing protein</fullName>
    </recommendedName>
</protein>
<feature type="transmembrane region" description="Helical" evidence="7">
    <location>
        <begin position="411"/>
        <end position="430"/>
    </location>
</feature>
<comment type="subcellular location">
    <subcellularLocation>
        <location evidence="1">Membrane</location>
        <topology evidence="1">Multi-pass membrane protein</topology>
    </subcellularLocation>
</comment>
<evidence type="ECO:0000256" key="5">
    <source>
        <dbReference type="ARBA" id="ARBA00023136"/>
    </source>
</evidence>
<feature type="transmembrane region" description="Helical" evidence="7">
    <location>
        <begin position="474"/>
        <end position="495"/>
    </location>
</feature>
<feature type="transmembrane region" description="Helical" evidence="7">
    <location>
        <begin position="236"/>
        <end position="257"/>
    </location>
</feature>
<dbReference type="OrthoDB" id="1935484at2759"/>
<proteinExistence type="predicted"/>
<evidence type="ECO:0000256" key="4">
    <source>
        <dbReference type="ARBA" id="ARBA00022989"/>
    </source>
</evidence>
<dbReference type="SUPFAM" id="SSF103473">
    <property type="entry name" value="MFS general substrate transporter"/>
    <property type="match status" value="1"/>
</dbReference>
<feature type="compositionally biased region" description="Basic and acidic residues" evidence="6">
    <location>
        <begin position="82"/>
        <end position="92"/>
    </location>
</feature>
<dbReference type="Gene3D" id="1.20.1250.20">
    <property type="entry name" value="MFS general substrate transporter like domains"/>
    <property type="match status" value="1"/>
</dbReference>
<feature type="transmembrane region" description="Helical" evidence="7">
    <location>
        <begin position="269"/>
        <end position="288"/>
    </location>
</feature>